<sequence>MNYLRTRSTISQRSASPPQVQSFRGPMVSNRSIHNHQQSPQSIPTSSSSLQFARKNKIMRGHLHLVDGCLSFSHIAKVSHFGNFC</sequence>
<evidence type="ECO:0000256" key="1">
    <source>
        <dbReference type="SAM" id="MobiDB-lite"/>
    </source>
</evidence>
<feature type="region of interest" description="Disordered" evidence="1">
    <location>
        <begin position="1"/>
        <end position="49"/>
    </location>
</feature>
<comment type="caution">
    <text evidence="2">The sequence shown here is derived from an EMBL/GenBank/DDBJ whole genome shotgun (WGS) entry which is preliminary data.</text>
</comment>
<proteinExistence type="predicted"/>
<reference evidence="3" key="1">
    <citation type="journal article" date="2015" name="Nat. Genet.">
        <title>The genome and transcriptome of the zoonotic hookworm Ancylostoma ceylanicum identify infection-specific gene families.</title>
        <authorList>
            <person name="Schwarz E.M."/>
            <person name="Hu Y."/>
            <person name="Antoshechkin I."/>
            <person name="Miller M.M."/>
            <person name="Sternberg P.W."/>
            <person name="Aroian R.V."/>
        </authorList>
    </citation>
    <scope>NUCLEOTIDE SEQUENCE</scope>
    <source>
        <strain evidence="3">HY135</strain>
    </source>
</reference>
<dbReference type="AlphaFoldDB" id="A0A016WS00"/>
<keyword evidence="3" id="KW-1185">Reference proteome</keyword>
<feature type="compositionally biased region" description="Polar residues" evidence="1">
    <location>
        <begin position="1"/>
        <end position="22"/>
    </location>
</feature>
<dbReference type="EMBL" id="JARK01000131">
    <property type="protein sequence ID" value="EYC42435.1"/>
    <property type="molecule type" value="Genomic_DNA"/>
</dbReference>
<organism evidence="2 3">
    <name type="scientific">Ancylostoma ceylanicum</name>
    <dbReference type="NCBI Taxonomy" id="53326"/>
    <lineage>
        <taxon>Eukaryota</taxon>
        <taxon>Metazoa</taxon>
        <taxon>Ecdysozoa</taxon>
        <taxon>Nematoda</taxon>
        <taxon>Chromadorea</taxon>
        <taxon>Rhabditida</taxon>
        <taxon>Rhabditina</taxon>
        <taxon>Rhabditomorpha</taxon>
        <taxon>Strongyloidea</taxon>
        <taxon>Ancylostomatidae</taxon>
        <taxon>Ancylostomatinae</taxon>
        <taxon>Ancylostoma</taxon>
    </lineage>
</organism>
<feature type="compositionally biased region" description="Low complexity" evidence="1">
    <location>
        <begin position="37"/>
        <end position="49"/>
    </location>
</feature>
<gene>
    <name evidence="2" type="primary">Acey_s0531.g3017</name>
    <name evidence="2" type="ORF">Y032_0531g3017</name>
</gene>
<dbReference type="Proteomes" id="UP000024635">
    <property type="component" value="Unassembled WGS sequence"/>
</dbReference>
<accession>A0A016WS00</accession>
<protein>
    <submittedName>
        <fullName evidence="2">Uncharacterized protein</fullName>
    </submittedName>
</protein>
<evidence type="ECO:0000313" key="2">
    <source>
        <dbReference type="EMBL" id="EYC42435.1"/>
    </source>
</evidence>
<name>A0A016WS00_9BILA</name>
<evidence type="ECO:0000313" key="3">
    <source>
        <dbReference type="Proteomes" id="UP000024635"/>
    </source>
</evidence>